<comment type="caution">
    <text evidence="1">The sequence shown here is derived from an EMBL/GenBank/DDBJ whole genome shotgun (WGS) entry which is preliminary data.</text>
</comment>
<dbReference type="Proteomes" id="UP000326380">
    <property type="component" value="Unassembled WGS sequence"/>
</dbReference>
<keyword evidence="2" id="KW-1185">Reference proteome</keyword>
<organism evidence="1 2">
    <name type="scientific">Hymenobacter busanensis</name>
    <dbReference type="NCBI Taxonomy" id="2607656"/>
    <lineage>
        <taxon>Bacteria</taxon>
        <taxon>Pseudomonadati</taxon>
        <taxon>Bacteroidota</taxon>
        <taxon>Cytophagia</taxon>
        <taxon>Cytophagales</taxon>
        <taxon>Hymenobacteraceae</taxon>
        <taxon>Hymenobacter</taxon>
    </lineage>
</organism>
<protein>
    <submittedName>
        <fullName evidence="1">Uncharacterized protein</fullName>
    </submittedName>
</protein>
<accession>A0A7L4ZWK2</accession>
<name>A0A7L4ZWK2_9BACT</name>
<dbReference type="InterPro" id="IPR027417">
    <property type="entry name" value="P-loop_NTPase"/>
</dbReference>
<gene>
    <name evidence="1" type="ORF">F0P96_13165</name>
</gene>
<sequence length="160" mass="17456">MIIHLLSGPVRSGKTTRLTAWASGQASVAGLLMPAENRATRRFHDLRTGLQWSVNARPGDWQAQCIGPHRFSSAAFGWANHALLGAATTPETRCLVVDEVGPLELRGQGLAPALHTILHTKSYQPANLVLVVRTPLVVAAVHTFNLQRWQLQDFSATNSY</sequence>
<dbReference type="EMBL" id="VTWU01000004">
    <property type="protein sequence ID" value="KAA9332417.1"/>
    <property type="molecule type" value="Genomic_DNA"/>
</dbReference>
<dbReference type="Gene3D" id="3.40.50.300">
    <property type="entry name" value="P-loop containing nucleotide triphosphate hydrolases"/>
    <property type="match status" value="1"/>
</dbReference>
<evidence type="ECO:0000313" key="1">
    <source>
        <dbReference type="EMBL" id="KAA9332417.1"/>
    </source>
</evidence>
<proteinExistence type="predicted"/>
<dbReference type="AlphaFoldDB" id="A0A7L4ZWK2"/>
<dbReference type="RefSeq" id="WP_151079358.1">
    <property type="nucleotide sequence ID" value="NZ_CP047647.1"/>
</dbReference>
<evidence type="ECO:0000313" key="2">
    <source>
        <dbReference type="Proteomes" id="UP000326380"/>
    </source>
</evidence>
<reference evidence="1 2" key="1">
    <citation type="submission" date="2019-09" db="EMBL/GenBank/DDBJ databases">
        <title>Genome sequence of Hymenobacter sp. M3.</title>
        <authorList>
            <person name="Srinivasan S."/>
        </authorList>
    </citation>
    <scope>NUCLEOTIDE SEQUENCE [LARGE SCALE GENOMIC DNA]</scope>
    <source>
        <strain evidence="1 2">M3</strain>
    </source>
</reference>